<keyword evidence="2" id="KW-0349">Heme</keyword>
<dbReference type="Gene3D" id="3.30.70.20">
    <property type="match status" value="1"/>
</dbReference>
<dbReference type="SUPFAM" id="SSF55124">
    <property type="entry name" value="Nitrite/Sulfite reductase N-terminal domain-like"/>
    <property type="match status" value="1"/>
</dbReference>
<dbReference type="Pfam" id="PF00037">
    <property type="entry name" value="Fer4"/>
    <property type="match status" value="2"/>
</dbReference>
<evidence type="ECO:0000256" key="1">
    <source>
        <dbReference type="ARBA" id="ARBA00022485"/>
    </source>
</evidence>
<keyword evidence="1" id="KW-0004">4Fe-4S</keyword>
<evidence type="ECO:0000256" key="6">
    <source>
        <dbReference type="ARBA" id="ARBA00023014"/>
    </source>
</evidence>
<evidence type="ECO:0000259" key="7">
    <source>
        <dbReference type="PROSITE" id="PS51379"/>
    </source>
</evidence>
<sequence length="290" mass="32313">MKICSKGRERMTDLAELKAKGIIAQKQEGYFVLRFLSDAGYFTVDEMTSLSEVASKYGNGELGLTSRLTLEIPYIKQENLEEVLAFCNEKNLRIGGGGPTVRAILTCKGTVCKHGLADTNRITREMDKRFFGRKLPGKFKITVLGCPNSYGKAQGNDLAFLAVKGVELIEEVCIHCKKCVKVCPDDAFRVDEKYLALEKEKCSRCGKCIPECPVNALKSDKVEFLVFLGGRLGRKSRLAIPCKVKVKEDEIYEVTEKVLAFYNEHAGSGERFAEVIERIGLEVVEQALFS</sequence>
<dbReference type="PANTHER" id="PTHR32439:SF9">
    <property type="entry name" value="BLR3264 PROTEIN"/>
    <property type="match status" value="1"/>
</dbReference>
<dbReference type="GO" id="GO:0016491">
    <property type="term" value="F:oxidoreductase activity"/>
    <property type="evidence" value="ECO:0007669"/>
    <property type="project" value="UniProtKB-KW"/>
</dbReference>
<dbReference type="InterPro" id="IPR036136">
    <property type="entry name" value="Nit/Sulf_reduc_fer-like_dom_sf"/>
</dbReference>
<dbReference type="Pfam" id="PF03460">
    <property type="entry name" value="NIR_SIR_ferr"/>
    <property type="match status" value="1"/>
</dbReference>
<reference evidence="8" key="1">
    <citation type="journal article" date="2023" name="Int. J. Syst. Evol. Microbiol.">
        <title>&lt;i&gt;Holtiella tumoricola&lt;/i&gt; gen. nov. sp. nov., isolated from a human clinical sample.</title>
        <authorList>
            <person name="Allen-Vercoe E."/>
            <person name="Daigneault M.C."/>
            <person name="Vancuren S.J."/>
            <person name="Cochrane K."/>
            <person name="O'Neal L.L."/>
            <person name="Sankaranarayanan K."/>
            <person name="Lawson P.A."/>
        </authorList>
    </citation>
    <scope>NUCLEOTIDE SEQUENCE</scope>
    <source>
        <strain evidence="8">CC70A</strain>
    </source>
</reference>
<feature type="domain" description="4Fe-4S ferredoxin-type" evidence="7">
    <location>
        <begin position="164"/>
        <end position="193"/>
    </location>
</feature>
<name>A0AA42J201_9FIRM</name>
<dbReference type="InterPro" id="IPR045854">
    <property type="entry name" value="NO2/SO3_Rdtase_4Fe4S_sf"/>
</dbReference>
<accession>A0AA42J201</accession>
<dbReference type="EMBL" id="JAQIFT010000057">
    <property type="protein sequence ID" value="MDA3732935.1"/>
    <property type="molecule type" value="Genomic_DNA"/>
</dbReference>
<evidence type="ECO:0000313" key="9">
    <source>
        <dbReference type="Proteomes" id="UP001169242"/>
    </source>
</evidence>
<dbReference type="InterPro" id="IPR006067">
    <property type="entry name" value="NO2/SO3_Rdtase_4Fe4S_dom"/>
</dbReference>
<keyword evidence="6" id="KW-0411">Iron-sulfur</keyword>
<dbReference type="SUPFAM" id="SSF56014">
    <property type="entry name" value="Nitrite and sulphite reductase 4Fe-4S domain-like"/>
    <property type="match status" value="1"/>
</dbReference>
<evidence type="ECO:0000256" key="2">
    <source>
        <dbReference type="ARBA" id="ARBA00022617"/>
    </source>
</evidence>
<keyword evidence="5" id="KW-0408">Iron</keyword>
<dbReference type="InterPro" id="IPR051329">
    <property type="entry name" value="NIR_SIR_4Fe-4S"/>
</dbReference>
<keyword evidence="9" id="KW-1185">Reference proteome</keyword>
<evidence type="ECO:0000256" key="3">
    <source>
        <dbReference type="ARBA" id="ARBA00022723"/>
    </source>
</evidence>
<dbReference type="InterPro" id="IPR017896">
    <property type="entry name" value="4Fe4S_Fe-S-bd"/>
</dbReference>
<dbReference type="InterPro" id="IPR005117">
    <property type="entry name" value="NiRdtase/SiRdtase_haem-b_fer"/>
</dbReference>
<proteinExistence type="predicted"/>
<dbReference type="RefSeq" id="WP_082238779.1">
    <property type="nucleotide sequence ID" value="NZ_JAQIFT010000057.1"/>
</dbReference>
<evidence type="ECO:0000256" key="5">
    <source>
        <dbReference type="ARBA" id="ARBA00023004"/>
    </source>
</evidence>
<dbReference type="PANTHER" id="PTHR32439">
    <property type="entry name" value="FERREDOXIN--NITRITE REDUCTASE, CHLOROPLASTIC"/>
    <property type="match status" value="1"/>
</dbReference>
<dbReference type="GO" id="GO:0046872">
    <property type="term" value="F:metal ion binding"/>
    <property type="evidence" value="ECO:0007669"/>
    <property type="project" value="UniProtKB-KW"/>
</dbReference>
<dbReference type="PROSITE" id="PS00198">
    <property type="entry name" value="4FE4S_FER_1"/>
    <property type="match status" value="1"/>
</dbReference>
<dbReference type="Gene3D" id="3.30.413.10">
    <property type="entry name" value="Sulfite Reductase Hemoprotein, domain 1"/>
    <property type="match status" value="1"/>
</dbReference>
<comment type="caution">
    <text evidence="8">The sequence shown here is derived from an EMBL/GenBank/DDBJ whole genome shotgun (WGS) entry which is preliminary data.</text>
</comment>
<keyword evidence="4" id="KW-0560">Oxidoreductase</keyword>
<organism evidence="8 9">
    <name type="scientific">Holtiella tumoricola</name>
    <dbReference type="NCBI Taxonomy" id="3018743"/>
    <lineage>
        <taxon>Bacteria</taxon>
        <taxon>Bacillati</taxon>
        <taxon>Bacillota</taxon>
        <taxon>Clostridia</taxon>
        <taxon>Lachnospirales</taxon>
        <taxon>Cellulosilyticaceae</taxon>
        <taxon>Holtiella</taxon>
    </lineage>
</organism>
<dbReference type="PROSITE" id="PS51379">
    <property type="entry name" value="4FE4S_FER_2"/>
    <property type="match status" value="2"/>
</dbReference>
<evidence type="ECO:0000313" key="8">
    <source>
        <dbReference type="EMBL" id="MDA3732935.1"/>
    </source>
</evidence>
<dbReference type="Proteomes" id="UP001169242">
    <property type="component" value="Unassembled WGS sequence"/>
</dbReference>
<feature type="domain" description="4Fe-4S ferredoxin-type" evidence="7">
    <location>
        <begin position="194"/>
        <end position="222"/>
    </location>
</feature>
<protein>
    <submittedName>
        <fullName evidence="8">4Fe-4S binding protein</fullName>
    </submittedName>
</protein>
<dbReference type="GO" id="GO:0051539">
    <property type="term" value="F:4 iron, 4 sulfur cluster binding"/>
    <property type="evidence" value="ECO:0007669"/>
    <property type="project" value="UniProtKB-KW"/>
</dbReference>
<dbReference type="InterPro" id="IPR017900">
    <property type="entry name" value="4Fe4S_Fe_S_CS"/>
</dbReference>
<dbReference type="SUPFAM" id="SSF54862">
    <property type="entry name" value="4Fe-4S ferredoxins"/>
    <property type="match status" value="1"/>
</dbReference>
<dbReference type="Pfam" id="PF01077">
    <property type="entry name" value="NIR_SIR"/>
    <property type="match status" value="1"/>
</dbReference>
<keyword evidence="3" id="KW-0479">Metal-binding</keyword>
<gene>
    <name evidence="8" type="ORF">PBV87_15775</name>
</gene>
<dbReference type="Gene3D" id="3.90.480.10">
    <property type="entry name" value="Sulfite Reductase Hemoprotein,Domain 2"/>
    <property type="match status" value="1"/>
</dbReference>
<dbReference type="GO" id="GO:0020037">
    <property type="term" value="F:heme binding"/>
    <property type="evidence" value="ECO:0007669"/>
    <property type="project" value="InterPro"/>
</dbReference>
<dbReference type="AlphaFoldDB" id="A0AA42J201"/>
<evidence type="ECO:0000256" key="4">
    <source>
        <dbReference type="ARBA" id="ARBA00023002"/>
    </source>
</evidence>